<evidence type="ECO:0000313" key="4">
    <source>
        <dbReference type="Proteomes" id="UP000013776"/>
    </source>
</evidence>
<evidence type="ECO:0000259" key="2">
    <source>
        <dbReference type="Pfam" id="PF13324"/>
    </source>
</evidence>
<organism evidence="3 4">
    <name type="scientific">Taphrina deformans (strain PYCC 5710 / ATCC 11124 / CBS 356.35 / IMI 108563 / JCM 9778 / NBRC 8474)</name>
    <name type="common">Peach leaf curl fungus</name>
    <name type="synonym">Lalaria deformans</name>
    <dbReference type="NCBI Taxonomy" id="1097556"/>
    <lineage>
        <taxon>Eukaryota</taxon>
        <taxon>Fungi</taxon>
        <taxon>Dikarya</taxon>
        <taxon>Ascomycota</taxon>
        <taxon>Taphrinomycotina</taxon>
        <taxon>Taphrinomycetes</taxon>
        <taxon>Taphrinales</taxon>
        <taxon>Taphrinaceae</taxon>
        <taxon>Taphrina</taxon>
    </lineage>
</organism>
<dbReference type="PANTHER" id="PTHR15492:SF1">
    <property type="entry name" value="CYCLIN-D1-BINDING PROTEIN 1"/>
    <property type="match status" value="1"/>
</dbReference>
<sequence>MSSTLTELSGNKSAVTAAVVTDLARDIGTLLHSHCTKLSLAARPPITPKAINACIIDIQKLFPMIASLCHSLQPKLHGKALCDRIRNQSRYALIGVRSMVQAVSEDPVSEARLNKTGILWESCLELQNMQKLDLIMSLKVKECTQMIGDAVDDLKSWSLGEEDDNFDDFETSDSESDAGKRDEPASEERTADAEIARRISMLTRIQLFLKAVDKRQITPAASTQLMNGIYDNLSKLSVEVDDLAGEIQESADTAFIMEMEKIVIQRVEELLSITLANNRDEKWQTWVANFRKRWLEEVIGGSK</sequence>
<dbReference type="VEuPathDB" id="FungiDB:TAPDE_003573"/>
<evidence type="ECO:0000256" key="1">
    <source>
        <dbReference type="SAM" id="MobiDB-lite"/>
    </source>
</evidence>
<dbReference type="AlphaFoldDB" id="R4XBW3"/>
<feature type="compositionally biased region" description="Basic and acidic residues" evidence="1">
    <location>
        <begin position="177"/>
        <end position="191"/>
    </location>
</feature>
<name>R4XBW3_TAPDE</name>
<dbReference type="EMBL" id="CAHR02000141">
    <property type="protein sequence ID" value="CCG83362.1"/>
    <property type="molecule type" value="Genomic_DNA"/>
</dbReference>
<dbReference type="PANTHER" id="PTHR15492">
    <property type="entry name" value="CYCLIN D1-BINDING PROTEIN 1"/>
    <property type="match status" value="1"/>
</dbReference>
<dbReference type="InterPro" id="IPR049317">
    <property type="entry name" value="GCIP-like_N"/>
</dbReference>
<dbReference type="Proteomes" id="UP000013776">
    <property type="component" value="Unassembled WGS sequence"/>
</dbReference>
<reference evidence="3 4" key="1">
    <citation type="journal article" date="2013" name="MBio">
        <title>Genome sequencing of the plant pathogen Taphrina deformans, the causal agent of peach leaf curl.</title>
        <authorList>
            <person name="Cisse O.H."/>
            <person name="Almeida J.M.G.C.F."/>
            <person name="Fonseca A."/>
            <person name="Kumar A.A."/>
            <person name="Salojaervi J."/>
            <person name="Overmyer K."/>
            <person name="Hauser P.M."/>
            <person name="Pagni M."/>
        </authorList>
    </citation>
    <scope>NUCLEOTIDE SEQUENCE [LARGE SCALE GENOMIC DNA]</scope>
    <source>
        <strain evidence="4">PYCC 5710 / ATCC 11124 / CBS 356.35 / IMI 108563 / JCM 9778 / NBRC 8474</strain>
    </source>
</reference>
<dbReference type="GO" id="GO:0005634">
    <property type="term" value="C:nucleus"/>
    <property type="evidence" value="ECO:0007669"/>
    <property type="project" value="TreeGrafter"/>
</dbReference>
<gene>
    <name evidence="3" type="ORF">TAPDE_003573</name>
</gene>
<dbReference type="Pfam" id="PF13324">
    <property type="entry name" value="GCIP_N"/>
    <property type="match status" value="1"/>
</dbReference>
<keyword evidence="4" id="KW-1185">Reference proteome</keyword>
<dbReference type="OrthoDB" id="4088536at2759"/>
<dbReference type="Gene3D" id="1.20.1410.10">
    <property type="entry name" value="I/LWEQ domain"/>
    <property type="match status" value="1"/>
</dbReference>
<comment type="caution">
    <text evidence="3">The sequence shown here is derived from an EMBL/GenBank/DDBJ whole genome shotgun (WGS) entry which is preliminary data.</text>
</comment>
<protein>
    <recommendedName>
        <fullName evidence="2">Cyclin-D1-binding protein 1-like N-terminal domain-containing protein</fullName>
    </recommendedName>
</protein>
<dbReference type="STRING" id="1097556.R4XBW3"/>
<dbReference type="Gene3D" id="1.20.1420.10">
    <property type="entry name" value="Talin, central domain"/>
    <property type="match status" value="1"/>
</dbReference>
<feature type="region of interest" description="Disordered" evidence="1">
    <location>
        <begin position="165"/>
        <end position="191"/>
    </location>
</feature>
<evidence type="ECO:0000313" key="3">
    <source>
        <dbReference type="EMBL" id="CCG83362.1"/>
    </source>
</evidence>
<dbReference type="InterPro" id="IPR026907">
    <property type="entry name" value="GCIP-like"/>
</dbReference>
<feature type="compositionally biased region" description="Acidic residues" evidence="1">
    <location>
        <begin position="165"/>
        <end position="176"/>
    </location>
</feature>
<accession>R4XBW3</accession>
<feature type="domain" description="Cyclin-D1-binding protein 1-like N-terminal" evidence="2">
    <location>
        <begin position="27"/>
        <end position="157"/>
    </location>
</feature>
<proteinExistence type="predicted"/>
<dbReference type="eggNOG" id="ENOG502QZAU">
    <property type="taxonomic scope" value="Eukaryota"/>
</dbReference>